<name>A0A8H6AXX2_9HELO</name>
<sequence length="126" mass="14772">METSTFLPVVKNVKKLLGFQDLSGEIRNTIYELLLYDFKEVLVPCQFPDLLSPYQVAIARHHIHPQILRKCRQVYQEGTYLMRKKNLFIRFECEVSPYQITLALLEIEVPFLIPDPSTSRGHHRLS</sequence>
<proteinExistence type="predicted"/>
<evidence type="ECO:0000313" key="1">
    <source>
        <dbReference type="EMBL" id="KAF5875784.1"/>
    </source>
</evidence>
<dbReference type="EMBL" id="JABFCT010000005">
    <property type="protein sequence ID" value="KAF5875784.1"/>
    <property type="molecule type" value="Genomic_DNA"/>
</dbReference>
<dbReference type="Proteomes" id="UP000531561">
    <property type="component" value="Unassembled WGS sequence"/>
</dbReference>
<dbReference type="RefSeq" id="XP_037194730.1">
    <property type="nucleotide sequence ID" value="XM_037341873.1"/>
</dbReference>
<keyword evidence="2" id="KW-1185">Reference proteome</keyword>
<comment type="caution">
    <text evidence="1">The sequence shown here is derived from an EMBL/GenBank/DDBJ whole genome shotgun (WGS) entry which is preliminary data.</text>
</comment>
<reference evidence="1 2" key="1">
    <citation type="journal article" date="2020" name="Phytopathology">
        <title>A high-quality genome resource of Botrytis fragariae, a new and rapidly spreading fungal pathogen causing strawberry gray mold in the U.S.A.</title>
        <authorList>
            <person name="Wu Y."/>
            <person name="Saski C.A."/>
            <person name="Schnabel G."/>
            <person name="Xiao S."/>
            <person name="Hu M."/>
        </authorList>
    </citation>
    <scope>NUCLEOTIDE SEQUENCE [LARGE SCALE GENOMIC DNA]</scope>
    <source>
        <strain evidence="1 2">BVB16</strain>
    </source>
</reference>
<gene>
    <name evidence="1" type="ORF">Bfra_011546</name>
</gene>
<accession>A0A8H6AXX2</accession>
<dbReference type="GeneID" id="59265565"/>
<dbReference type="OrthoDB" id="5229512at2759"/>
<evidence type="ECO:0000313" key="2">
    <source>
        <dbReference type="Proteomes" id="UP000531561"/>
    </source>
</evidence>
<protein>
    <submittedName>
        <fullName evidence="1">Uncharacterized protein</fullName>
    </submittedName>
</protein>
<organism evidence="1 2">
    <name type="scientific">Botrytis fragariae</name>
    <dbReference type="NCBI Taxonomy" id="1964551"/>
    <lineage>
        <taxon>Eukaryota</taxon>
        <taxon>Fungi</taxon>
        <taxon>Dikarya</taxon>
        <taxon>Ascomycota</taxon>
        <taxon>Pezizomycotina</taxon>
        <taxon>Leotiomycetes</taxon>
        <taxon>Helotiales</taxon>
        <taxon>Sclerotiniaceae</taxon>
        <taxon>Botrytis</taxon>
    </lineage>
</organism>
<dbReference type="AlphaFoldDB" id="A0A8H6AXX2"/>